<dbReference type="GO" id="GO:0005975">
    <property type="term" value="P:carbohydrate metabolic process"/>
    <property type="evidence" value="ECO:0007669"/>
    <property type="project" value="InterPro"/>
</dbReference>
<dbReference type="EC" id="3.2.1.143" evidence="2"/>
<dbReference type="InterPro" id="IPR048362">
    <property type="entry name" value="PARG_helical"/>
</dbReference>
<sequence>MDWSSTSEINFEIINQAGFKCISEENDFFIDLTPSKDHTVLFDQASDTEQIFNYVELPWNSQKHWDNVKDNLKTLKNRLKIQKEYLLIELAISRYHRAKQNYKNIEKLFQGSSDEQSNYWLDKLIPKIADLVLESAEIIQKQIPILKSNSNHSISITKKQSACILANAFFCTFENRFGKLNPPSMPFFNLNQMFDMSSEHRNSAKIEKLKCIMAYFERVTDSEPAGVLTYSRFSLKNEDKSLFENSSKKIRKTVFMKKGKIEDCTGAIQVDFANKFIGGGVFNSGCVQEEIRFVICPELLVSLLFMERMSEHECILIRGAERFADYTGYSDSFRFKDKVVDKTKKDKHERILCDVLAIDAHRFWKRSDQFSEKYFWREIFKSYAGFSANYKPIDEKETVLPYIATGNWDLIQLISASVADRDLVYFTFGNEDLCNELEYINSLLVKKSMSVADVVKFNKNTKISLCIRDVH</sequence>
<dbReference type="GO" id="GO:0005634">
    <property type="term" value="C:nucleus"/>
    <property type="evidence" value="ECO:0007669"/>
    <property type="project" value="TreeGrafter"/>
</dbReference>
<evidence type="ECO:0000256" key="5">
    <source>
        <dbReference type="PIRSR" id="PIRSR607724-2"/>
    </source>
</evidence>
<keyword evidence="3 8" id="KW-0378">Hydrolase</keyword>
<feature type="binding site" evidence="5">
    <location>
        <position position="329"/>
    </location>
    <ligand>
        <name>substrate</name>
    </ligand>
</feature>
<evidence type="ECO:0000313" key="9">
    <source>
        <dbReference type="Proteomes" id="UP000276133"/>
    </source>
</evidence>
<dbReference type="GO" id="GO:0006282">
    <property type="term" value="P:regulation of DNA repair"/>
    <property type="evidence" value="ECO:0007669"/>
    <property type="project" value="InterPro"/>
</dbReference>
<feature type="binding site" evidence="5">
    <location>
        <position position="274"/>
    </location>
    <ligand>
        <name>substrate</name>
    </ligand>
</feature>
<dbReference type="OrthoDB" id="1937899at2759"/>
<keyword evidence="9" id="KW-1185">Reference proteome</keyword>
<dbReference type="GO" id="GO:0009225">
    <property type="term" value="P:nucleotide-sugar metabolic process"/>
    <property type="evidence" value="ECO:0007669"/>
    <property type="project" value="TreeGrafter"/>
</dbReference>
<feature type="active site" evidence="4">
    <location>
        <position position="289"/>
    </location>
</feature>
<dbReference type="GO" id="GO:0005737">
    <property type="term" value="C:cytoplasm"/>
    <property type="evidence" value="ECO:0007669"/>
    <property type="project" value="TreeGrafter"/>
</dbReference>
<feature type="active site" evidence="4">
    <location>
        <position position="271"/>
    </location>
</feature>
<dbReference type="InterPro" id="IPR046372">
    <property type="entry name" value="PARG_cat_C"/>
</dbReference>
<dbReference type="PANTHER" id="PTHR12837">
    <property type="entry name" value="POLY ADP-RIBOSE GLYCOHYDROLASE"/>
    <property type="match status" value="1"/>
</dbReference>
<gene>
    <name evidence="8" type="ORF">BpHYR1_011515</name>
</gene>
<evidence type="ECO:0000313" key="8">
    <source>
        <dbReference type="EMBL" id="RNA16589.1"/>
    </source>
</evidence>
<dbReference type="AlphaFoldDB" id="A0A3M7QZE6"/>
<comment type="caution">
    <text evidence="8">The sequence shown here is derived from an EMBL/GenBank/DDBJ whole genome shotgun (WGS) entry which is preliminary data.</text>
</comment>
<evidence type="ECO:0000256" key="1">
    <source>
        <dbReference type="ARBA" id="ARBA00009545"/>
    </source>
</evidence>
<dbReference type="GO" id="GO:0004649">
    <property type="term" value="F:poly(ADP-ribose) glycohydrolase activity"/>
    <property type="evidence" value="ECO:0007669"/>
    <property type="project" value="UniProtKB-EC"/>
</dbReference>
<reference evidence="8 9" key="1">
    <citation type="journal article" date="2018" name="Sci. Rep.">
        <title>Genomic signatures of local adaptation to the degree of environmental predictability in rotifers.</title>
        <authorList>
            <person name="Franch-Gras L."/>
            <person name="Hahn C."/>
            <person name="Garcia-Roger E.M."/>
            <person name="Carmona M.J."/>
            <person name="Serra M."/>
            <person name="Gomez A."/>
        </authorList>
    </citation>
    <scope>NUCLEOTIDE SEQUENCE [LARGE SCALE GENOMIC DNA]</scope>
    <source>
        <strain evidence="8">HYR1</strain>
    </source>
</reference>
<evidence type="ECO:0000259" key="6">
    <source>
        <dbReference type="Pfam" id="PF05028"/>
    </source>
</evidence>
<feature type="domain" description="PARG catalytic Macro" evidence="6">
    <location>
        <begin position="243"/>
        <end position="434"/>
    </location>
</feature>
<dbReference type="PANTHER" id="PTHR12837:SF0">
    <property type="entry name" value="POLY(ADP-RIBOSE) GLYCOHYDROLASE"/>
    <property type="match status" value="1"/>
</dbReference>
<protein>
    <recommendedName>
        <fullName evidence="2">poly(ADP-ribose) glycohydrolase</fullName>
        <ecNumber evidence="2">3.2.1.143</ecNumber>
    </recommendedName>
</protein>
<keyword evidence="8" id="KW-0326">Glycosidase</keyword>
<accession>A0A3M7QZE6</accession>
<feature type="active site" evidence="4">
    <location>
        <position position="290"/>
    </location>
</feature>
<name>A0A3M7QZE6_BRAPC</name>
<dbReference type="InterPro" id="IPR007724">
    <property type="entry name" value="Poly_GlycHdrlase"/>
</dbReference>
<dbReference type="GO" id="GO:1990966">
    <property type="term" value="P:ATP generation from poly-ADP-D-ribose"/>
    <property type="evidence" value="ECO:0007669"/>
    <property type="project" value="TreeGrafter"/>
</dbReference>
<dbReference type="STRING" id="10195.A0A3M7QZE6"/>
<dbReference type="Pfam" id="PF20811">
    <property type="entry name" value="PARG_cat_N"/>
    <property type="match status" value="1"/>
</dbReference>
<evidence type="ECO:0000256" key="3">
    <source>
        <dbReference type="ARBA" id="ARBA00022801"/>
    </source>
</evidence>
<feature type="domain" description="PARG helical" evidence="7">
    <location>
        <begin position="113"/>
        <end position="232"/>
    </location>
</feature>
<dbReference type="Proteomes" id="UP000276133">
    <property type="component" value="Unassembled WGS sequence"/>
</dbReference>
<dbReference type="EMBL" id="REGN01004671">
    <property type="protein sequence ID" value="RNA16589.1"/>
    <property type="molecule type" value="Genomic_DNA"/>
</dbReference>
<evidence type="ECO:0000259" key="7">
    <source>
        <dbReference type="Pfam" id="PF20811"/>
    </source>
</evidence>
<comment type="similarity">
    <text evidence="1">Belongs to the poly(ADP-ribose) glycohydrolase family.</text>
</comment>
<proteinExistence type="inferred from homology"/>
<organism evidence="8 9">
    <name type="scientific">Brachionus plicatilis</name>
    <name type="common">Marine rotifer</name>
    <name type="synonym">Brachionus muelleri</name>
    <dbReference type="NCBI Taxonomy" id="10195"/>
    <lineage>
        <taxon>Eukaryota</taxon>
        <taxon>Metazoa</taxon>
        <taxon>Spiralia</taxon>
        <taxon>Gnathifera</taxon>
        <taxon>Rotifera</taxon>
        <taxon>Eurotatoria</taxon>
        <taxon>Monogononta</taxon>
        <taxon>Pseudotrocha</taxon>
        <taxon>Ploima</taxon>
        <taxon>Brachionidae</taxon>
        <taxon>Brachionus</taxon>
    </lineage>
</organism>
<evidence type="ECO:0000256" key="2">
    <source>
        <dbReference type="ARBA" id="ARBA00012255"/>
    </source>
</evidence>
<feature type="binding site" evidence="5">
    <location>
        <position position="288"/>
    </location>
    <ligand>
        <name>substrate</name>
    </ligand>
</feature>
<evidence type="ECO:0000256" key="4">
    <source>
        <dbReference type="PIRSR" id="PIRSR607724-1"/>
    </source>
</evidence>
<dbReference type="Pfam" id="PF05028">
    <property type="entry name" value="PARG_cat_C"/>
    <property type="match status" value="1"/>
</dbReference>